<proteinExistence type="predicted"/>
<evidence type="ECO:0000256" key="1">
    <source>
        <dbReference type="SAM" id="Phobius"/>
    </source>
</evidence>
<dbReference type="OrthoDB" id="9907518at2"/>
<accession>A0A511NBZ6</accession>
<dbReference type="EMBL" id="BJXB01000059">
    <property type="protein sequence ID" value="GEM50117.1"/>
    <property type="molecule type" value="Genomic_DNA"/>
</dbReference>
<dbReference type="RefSeq" id="WP_146892012.1">
    <property type="nucleotide sequence ID" value="NZ_BJXB01000059.1"/>
</dbReference>
<keyword evidence="1" id="KW-0812">Transmembrane</keyword>
<feature type="transmembrane region" description="Helical" evidence="1">
    <location>
        <begin position="94"/>
        <end position="116"/>
    </location>
</feature>
<protein>
    <submittedName>
        <fullName evidence="2">Uncharacterized protein</fullName>
    </submittedName>
</protein>
<reference evidence="2 3" key="1">
    <citation type="submission" date="2019-07" db="EMBL/GenBank/DDBJ databases">
        <title>Whole genome shotgun sequence of Deinococcus cellulosilyticus NBRC 106333.</title>
        <authorList>
            <person name="Hosoyama A."/>
            <person name="Uohara A."/>
            <person name="Ohji S."/>
            <person name="Ichikawa N."/>
        </authorList>
    </citation>
    <scope>NUCLEOTIDE SEQUENCE [LARGE SCALE GENOMIC DNA]</scope>
    <source>
        <strain evidence="2 3">NBRC 106333</strain>
    </source>
</reference>
<comment type="caution">
    <text evidence="2">The sequence shown here is derived from an EMBL/GenBank/DDBJ whole genome shotgun (WGS) entry which is preliminary data.</text>
</comment>
<organism evidence="2 3">
    <name type="scientific">Deinococcus cellulosilyticus (strain DSM 18568 / NBRC 106333 / KACC 11606 / 5516J-15)</name>
    <dbReference type="NCBI Taxonomy" id="1223518"/>
    <lineage>
        <taxon>Bacteria</taxon>
        <taxon>Thermotogati</taxon>
        <taxon>Deinococcota</taxon>
        <taxon>Deinococci</taxon>
        <taxon>Deinococcales</taxon>
        <taxon>Deinococcaceae</taxon>
        <taxon>Deinococcus</taxon>
    </lineage>
</organism>
<keyword evidence="3" id="KW-1185">Reference proteome</keyword>
<feature type="transmembrane region" description="Helical" evidence="1">
    <location>
        <begin position="37"/>
        <end position="58"/>
    </location>
</feature>
<feature type="transmembrane region" description="Helical" evidence="1">
    <location>
        <begin position="70"/>
        <end position="88"/>
    </location>
</feature>
<evidence type="ECO:0000313" key="2">
    <source>
        <dbReference type="EMBL" id="GEM50117.1"/>
    </source>
</evidence>
<dbReference type="Proteomes" id="UP000321306">
    <property type="component" value="Unassembled WGS sequence"/>
</dbReference>
<gene>
    <name evidence="2" type="ORF">DC3_57520</name>
</gene>
<keyword evidence="1" id="KW-0472">Membrane</keyword>
<sequence>MDNAQFMQDLTNQMTEAAHQGRLQAYQMMYHILEPHLFFAVNSLGFLLCAALAIACLIRCAQEVHAGNVPMWLLTGMGTLALVCVAGVTGHEAYTHASLLGGLILLGIFASIIHFLENPWRFLERLAYGAARRTIRDSF</sequence>
<evidence type="ECO:0000313" key="3">
    <source>
        <dbReference type="Proteomes" id="UP000321306"/>
    </source>
</evidence>
<name>A0A511NBZ6_DEIC1</name>
<keyword evidence="1" id="KW-1133">Transmembrane helix</keyword>
<dbReference type="AlphaFoldDB" id="A0A511NBZ6"/>